<accession>A0A6G8AL10</accession>
<dbReference type="PANTHER" id="PTHR30213">
    <property type="entry name" value="INNER MEMBRANE PROTEIN YHJD"/>
    <property type="match status" value="1"/>
</dbReference>
<feature type="transmembrane region" description="Helical" evidence="6">
    <location>
        <begin position="247"/>
        <end position="275"/>
    </location>
</feature>
<dbReference type="EMBL" id="CP049886">
    <property type="protein sequence ID" value="QIL45649.1"/>
    <property type="molecule type" value="Genomic_DNA"/>
</dbReference>
<comment type="subcellular location">
    <subcellularLocation>
        <location evidence="1">Cell membrane</location>
        <topology evidence="1">Multi-pass membrane protein</topology>
    </subcellularLocation>
</comment>
<evidence type="ECO:0000256" key="1">
    <source>
        <dbReference type="ARBA" id="ARBA00004651"/>
    </source>
</evidence>
<dbReference type="RefSeq" id="WP_166006357.1">
    <property type="nucleotide sequence ID" value="NZ_CP049886.1"/>
</dbReference>
<dbReference type="Pfam" id="PF03631">
    <property type="entry name" value="Virul_fac_BrkB"/>
    <property type="match status" value="1"/>
</dbReference>
<dbReference type="PIRSF" id="PIRSF035875">
    <property type="entry name" value="RNase_BN"/>
    <property type="match status" value="1"/>
</dbReference>
<keyword evidence="8" id="KW-1185">Reference proteome</keyword>
<feature type="transmembrane region" description="Helical" evidence="6">
    <location>
        <begin position="36"/>
        <end position="58"/>
    </location>
</feature>
<dbReference type="PANTHER" id="PTHR30213:SF0">
    <property type="entry name" value="UPF0761 MEMBRANE PROTEIN YIHY"/>
    <property type="match status" value="1"/>
</dbReference>
<name>A0A6G8AL10_9ENTE</name>
<evidence type="ECO:0000256" key="4">
    <source>
        <dbReference type="ARBA" id="ARBA00022989"/>
    </source>
</evidence>
<dbReference type="Proteomes" id="UP000500890">
    <property type="component" value="Chromosome"/>
</dbReference>
<keyword evidence="2" id="KW-1003">Cell membrane</keyword>
<evidence type="ECO:0000313" key="7">
    <source>
        <dbReference type="EMBL" id="QIL45649.1"/>
    </source>
</evidence>
<reference evidence="7 8" key="1">
    <citation type="submission" date="2020-03" db="EMBL/GenBank/DDBJ databases">
        <title>Vagococcus sp. nov., isolated from beetles.</title>
        <authorList>
            <person name="Hyun D.-W."/>
            <person name="Bae J.-W."/>
        </authorList>
    </citation>
    <scope>NUCLEOTIDE SEQUENCE [LARGE SCALE GENOMIC DNA]</scope>
    <source>
        <strain evidence="7 8">HDW17A</strain>
    </source>
</reference>
<keyword evidence="4 6" id="KW-1133">Transmembrane helix</keyword>
<evidence type="ECO:0000256" key="3">
    <source>
        <dbReference type="ARBA" id="ARBA00022692"/>
    </source>
</evidence>
<gene>
    <name evidence="7" type="ORF">G7081_00385</name>
</gene>
<proteinExistence type="predicted"/>
<keyword evidence="3 6" id="KW-0812">Transmembrane</keyword>
<organism evidence="7 8">
    <name type="scientific">Vagococcus coleopterorum</name>
    <dbReference type="NCBI Taxonomy" id="2714946"/>
    <lineage>
        <taxon>Bacteria</taxon>
        <taxon>Bacillati</taxon>
        <taxon>Bacillota</taxon>
        <taxon>Bacilli</taxon>
        <taxon>Lactobacillales</taxon>
        <taxon>Enterococcaceae</taxon>
        <taxon>Vagococcus</taxon>
    </lineage>
</organism>
<evidence type="ECO:0000256" key="5">
    <source>
        <dbReference type="ARBA" id="ARBA00023136"/>
    </source>
</evidence>
<protein>
    <submittedName>
        <fullName evidence="7">YihY/virulence factor BrkB family protein</fullName>
    </submittedName>
</protein>
<dbReference type="InterPro" id="IPR017039">
    <property type="entry name" value="Virul_fac_BrkB"/>
</dbReference>
<evidence type="ECO:0000256" key="6">
    <source>
        <dbReference type="SAM" id="Phobius"/>
    </source>
</evidence>
<feature type="transmembrane region" description="Helical" evidence="6">
    <location>
        <begin position="183"/>
        <end position="203"/>
    </location>
</feature>
<dbReference type="KEGG" id="vah:G7081_00385"/>
<evidence type="ECO:0000256" key="2">
    <source>
        <dbReference type="ARBA" id="ARBA00022475"/>
    </source>
</evidence>
<sequence>MKLLKKIASNKWLVKLTQSIQLRTTNAEVGTSAATIAYYLLLSLFPLTIAIGNILPFFKIDAATVLPYIETMVPASIFRMLSGTIEDLLSTSNGGLLSISAIATVWASSRSINALQISLNKIYDVQGRHNMLIKRLFSFGMIFLFLITIMLVAVLFSMGQRILDIVLPMFNLSPDISTWFTTLKWPVTMGSLFLTMSLIYAVLPNAKVRIRSVVPGALFSTMGWMLLTQFFGLYTDYIAKGLSSYGVIAGFIIFMLWLDFSAVVIIIGGIINAVIEDMTGDGLIQRKDPIELSVGKWQSYKENNKKES</sequence>
<feature type="transmembrane region" description="Helical" evidence="6">
    <location>
        <begin position="136"/>
        <end position="163"/>
    </location>
</feature>
<evidence type="ECO:0000313" key="8">
    <source>
        <dbReference type="Proteomes" id="UP000500890"/>
    </source>
</evidence>
<dbReference type="NCBIfam" id="TIGR00765">
    <property type="entry name" value="yihY_not_rbn"/>
    <property type="match status" value="1"/>
</dbReference>
<keyword evidence="5 6" id="KW-0472">Membrane</keyword>
<dbReference type="AlphaFoldDB" id="A0A6G8AL10"/>
<feature type="transmembrane region" description="Helical" evidence="6">
    <location>
        <begin position="215"/>
        <end position="235"/>
    </location>
</feature>
<dbReference type="GO" id="GO:0005886">
    <property type="term" value="C:plasma membrane"/>
    <property type="evidence" value="ECO:0007669"/>
    <property type="project" value="UniProtKB-SubCell"/>
</dbReference>